<keyword evidence="3 10" id="KW-0812">Transmembrane</keyword>
<dbReference type="PRINTS" id="PR01806">
    <property type="entry name" value="VIRFACTRMVIN"/>
</dbReference>
<comment type="similarity">
    <text evidence="9 10 11">Belongs to the MurJ/MviN family.</text>
</comment>
<feature type="transmembrane region" description="Helical" evidence="10">
    <location>
        <begin position="186"/>
        <end position="209"/>
    </location>
</feature>
<keyword evidence="13" id="KW-1185">Reference proteome</keyword>
<dbReference type="Proteomes" id="UP001593940">
    <property type="component" value="Unassembled WGS sequence"/>
</dbReference>
<dbReference type="EMBL" id="JBHOMY010000081">
    <property type="protein sequence ID" value="MFC1459073.1"/>
    <property type="molecule type" value="Genomic_DNA"/>
</dbReference>
<dbReference type="InterPro" id="IPR051050">
    <property type="entry name" value="Lipid_II_flippase_MurJ/MviN"/>
</dbReference>
<evidence type="ECO:0000256" key="8">
    <source>
        <dbReference type="ARBA" id="ARBA00060041"/>
    </source>
</evidence>
<organism evidence="12 13">
    <name type="scientific">Microvirga arabica</name>
    <dbReference type="NCBI Taxonomy" id="1128671"/>
    <lineage>
        <taxon>Bacteria</taxon>
        <taxon>Pseudomonadati</taxon>
        <taxon>Pseudomonadota</taxon>
        <taxon>Alphaproteobacteria</taxon>
        <taxon>Hyphomicrobiales</taxon>
        <taxon>Methylobacteriaceae</taxon>
        <taxon>Microvirga</taxon>
    </lineage>
</organism>
<feature type="transmembrane region" description="Helical" evidence="10">
    <location>
        <begin position="382"/>
        <end position="403"/>
    </location>
</feature>
<comment type="function">
    <text evidence="8 10 11">Involved in peptidoglycan biosynthesis. Transports lipid-linked peptidoglycan precursors from the inner to the outer leaflet of the cytoplasmic membrane.</text>
</comment>
<evidence type="ECO:0000256" key="11">
    <source>
        <dbReference type="PIRNR" id="PIRNR002869"/>
    </source>
</evidence>
<gene>
    <name evidence="10 12" type="primary">murJ</name>
    <name evidence="12" type="ORF">ACETIH_20680</name>
</gene>
<dbReference type="PANTHER" id="PTHR47019:SF1">
    <property type="entry name" value="LIPID II FLIPPASE MURJ"/>
    <property type="match status" value="1"/>
</dbReference>
<keyword evidence="6 10" id="KW-1133">Transmembrane helix</keyword>
<dbReference type="RefSeq" id="WP_377030828.1">
    <property type="nucleotide sequence ID" value="NZ_JBHOMY010000081.1"/>
</dbReference>
<keyword evidence="7 10" id="KW-0472">Membrane</keyword>
<evidence type="ECO:0000256" key="3">
    <source>
        <dbReference type="ARBA" id="ARBA00022692"/>
    </source>
</evidence>
<evidence type="ECO:0000256" key="10">
    <source>
        <dbReference type="HAMAP-Rule" id="MF_02078"/>
    </source>
</evidence>
<keyword evidence="2 10" id="KW-1003">Cell membrane</keyword>
<feature type="transmembrane region" description="Helical" evidence="10">
    <location>
        <begin position="154"/>
        <end position="174"/>
    </location>
</feature>
<protein>
    <recommendedName>
        <fullName evidence="10">Probable lipid II flippase MurJ</fullName>
    </recommendedName>
</protein>
<feature type="transmembrane region" description="Helical" evidence="10">
    <location>
        <begin position="349"/>
        <end position="370"/>
    </location>
</feature>
<evidence type="ECO:0000256" key="6">
    <source>
        <dbReference type="ARBA" id="ARBA00022989"/>
    </source>
</evidence>
<sequence length="518" mass="53255">MSLIRSSLLVSFGSVASRILGFARDVLFAQALGAGPVADAFLAAFRLPNLVRRIVGEGGLNPVLVPGLSRVGPDEAATMAGDALSVFALALLALTGLVEIGAGLIAFLLAPGLHDNGETLALVALYTRLSFPVVICVTLASMAAAVLNGRGRFTATALAPLAVNGGLILALVVLESGFEFPLAQKAAWLAAASSLAGLVQLGIVAAALLQGWPRLVRFRRPRWSPFLKSLLLAGLPVLAASGAVQIYFLAATQIASFWPSGVSWLYYAERVMQLPLGLMAGLSAGLLLPELARRHQAGERQTLITAQNRALEVALLLALPAGAALVILARPISTVLFERGAFVSTDADGTALVLMALSLGLPFATVGKVLSQTLFALSSLRTALAAAGLGLAVTVTASLLLAWPLGPTGIALGVSLGCLVHAGAVILALRRLGLWSPDRRSLSRLARAVTATLVMSLGLLGARSALPEPGSLMLAALCLGGFGLYALAAIATGAMTRDDWASLTKKSSEPLRPDAGLS</sequence>
<keyword evidence="10" id="KW-0997">Cell inner membrane</keyword>
<evidence type="ECO:0000256" key="1">
    <source>
        <dbReference type="ARBA" id="ARBA00004651"/>
    </source>
</evidence>
<feature type="transmembrane region" description="Helical" evidence="10">
    <location>
        <begin position="271"/>
        <end position="289"/>
    </location>
</feature>
<dbReference type="HAMAP" id="MF_02078">
    <property type="entry name" value="MurJ_MviN"/>
    <property type="match status" value="1"/>
</dbReference>
<feature type="transmembrane region" description="Helical" evidence="10">
    <location>
        <begin position="129"/>
        <end position="147"/>
    </location>
</feature>
<dbReference type="Pfam" id="PF03023">
    <property type="entry name" value="MurJ"/>
    <property type="match status" value="1"/>
</dbReference>
<feature type="transmembrane region" description="Helical" evidence="10">
    <location>
        <begin position="86"/>
        <end position="109"/>
    </location>
</feature>
<dbReference type="PANTHER" id="PTHR47019">
    <property type="entry name" value="LIPID II FLIPPASE MURJ"/>
    <property type="match status" value="1"/>
</dbReference>
<feature type="transmembrane region" description="Helical" evidence="10">
    <location>
        <begin position="310"/>
        <end position="329"/>
    </location>
</feature>
<dbReference type="InterPro" id="IPR004268">
    <property type="entry name" value="MurJ"/>
</dbReference>
<keyword evidence="5 10" id="KW-0573">Peptidoglycan synthesis</keyword>
<dbReference type="PIRSF" id="PIRSF002869">
    <property type="entry name" value="MviN"/>
    <property type="match status" value="1"/>
</dbReference>
<evidence type="ECO:0000256" key="9">
    <source>
        <dbReference type="ARBA" id="ARBA00061532"/>
    </source>
</evidence>
<evidence type="ECO:0000256" key="5">
    <source>
        <dbReference type="ARBA" id="ARBA00022984"/>
    </source>
</evidence>
<evidence type="ECO:0000256" key="2">
    <source>
        <dbReference type="ARBA" id="ARBA00022475"/>
    </source>
</evidence>
<proteinExistence type="inferred from homology"/>
<comment type="pathway">
    <text evidence="10">Cell wall biogenesis; peptidoglycan biosynthesis.</text>
</comment>
<evidence type="ECO:0000256" key="4">
    <source>
        <dbReference type="ARBA" id="ARBA00022960"/>
    </source>
</evidence>
<comment type="subcellular location">
    <subcellularLocation>
        <location evidence="10">Cell inner membrane</location>
        <topology evidence="10">Multi-pass membrane protein</topology>
    </subcellularLocation>
    <subcellularLocation>
        <location evidence="1">Cell membrane</location>
        <topology evidence="1">Multi-pass membrane protein</topology>
    </subcellularLocation>
</comment>
<keyword evidence="4 10" id="KW-0133">Cell shape</keyword>
<reference evidence="12 13" key="1">
    <citation type="submission" date="2024-09" db="EMBL/GenBank/DDBJ databases">
        <title>Nodulacao em especies de Leguminosae Basais da Amazonia e Caracterizacao dos Rizobios e Bacterias Associadas aos Nodulos.</title>
        <authorList>
            <person name="Jambeiro I.C.A."/>
            <person name="Lopes I.S."/>
            <person name="Aguiar E.R.G.R."/>
            <person name="Santos A.F.J."/>
            <person name="Dos Santos J.M.F."/>
            <person name="Gross E."/>
        </authorList>
    </citation>
    <scope>NUCLEOTIDE SEQUENCE [LARGE SCALE GENOMIC DNA]</scope>
    <source>
        <strain evidence="12 13">BRUESC1165</strain>
    </source>
</reference>
<evidence type="ECO:0000256" key="7">
    <source>
        <dbReference type="ARBA" id="ARBA00023136"/>
    </source>
</evidence>
<evidence type="ECO:0000313" key="12">
    <source>
        <dbReference type="EMBL" id="MFC1459073.1"/>
    </source>
</evidence>
<feature type="transmembrane region" description="Helical" evidence="10">
    <location>
        <begin position="230"/>
        <end position="251"/>
    </location>
</feature>
<dbReference type="NCBIfam" id="TIGR01695">
    <property type="entry name" value="murJ_mviN"/>
    <property type="match status" value="1"/>
</dbReference>
<accession>A0ABV6YCR1</accession>
<evidence type="ECO:0000313" key="13">
    <source>
        <dbReference type="Proteomes" id="UP001593940"/>
    </source>
</evidence>
<feature type="transmembrane region" description="Helical" evidence="10">
    <location>
        <begin position="472"/>
        <end position="496"/>
    </location>
</feature>
<keyword evidence="10 11" id="KW-0813">Transport</keyword>
<comment type="caution">
    <text evidence="12">The sequence shown here is derived from an EMBL/GenBank/DDBJ whole genome shotgun (WGS) entry which is preliminary data.</text>
</comment>
<name>A0ABV6YCR1_9HYPH</name>
<feature type="transmembrane region" description="Helical" evidence="10">
    <location>
        <begin position="445"/>
        <end position="466"/>
    </location>
</feature>
<keyword evidence="10 11" id="KW-0961">Cell wall biogenesis/degradation</keyword>
<feature type="transmembrane region" description="Helical" evidence="10">
    <location>
        <begin position="409"/>
        <end position="433"/>
    </location>
</feature>